<gene>
    <name evidence="3" type="ORF">RG963_02930</name>
</gene>
<feature type="compositionally biased region" description="Low complexity" evidence="1">
    <location>
        <begin position="90"/>
        <end position="128"/>
    </location>
</feature>
<evidence type="ECO:0000259" key="2">
    <source>
        <dbReference type="PROSITE" id="PS50983"/>
    </source>
</evidence>
<dbReference type="PANTHER" id="PTHR30535:SF34">
    <property type="entry name" value="MOLYBDATE-BINDING PROTEIN MOLA"/>
    <property type="match status" value="1"/>
</dbReference>
<dbReference type="SUPFAM" id="SSF53807">
    <property type="entry name" value="Helical backbone' metal receptor"/>
    <property type="match status" value="1"/>
</dbReference>
<dbReference type="PROSITE" id="PS50983">
    <property type="entry name" value="FE_B12_PBP"/>
    <property type="match status" value="1"/>
</dbReference>
<evidence type="ECO:0000313" key="3">
    <source>
        <dbReference type="EMBL" id="MDR7664757.1"/>
    </source>
</evidence>
<feature type="region of interest" description="Disordered" evidence="1">
    <location>
        <begin position="90"/>
        <end position="132"/>
    </location>
</feature>
<dbReference type="InterPro" id="IPR050902">
    <property type="entry name" value="ABC_Transporter_SBP"/>
</dbReference>
<sequence length="450" mass="49909">MNKQFKILFITMMLVAAVFLSGCTDSDSAKESESSDKITEKVDHVAEKENNSDDKSTSVAEDIGTNGANESAPVYSLNVTNTTSNITFNTTFNNTTSNTTSYSDSNVSLPTRHSGSGHSSSSSSSQTSDSDDTIELTDIAQRTVAIPTSENIKRISCLHPIPTYMTWRLASEKLNSIDMVFNANPRLVPEDANDTLSGLPVTGVYFKGMNQEQMLALDPDVIVSMTKDPNLDQEQIDYAAPVVAISKDNLTDYEQSFRLMGKILGNEEESNELADYWYNSVKKVTDITSTIPEDQRVKVYYASHDGPLSTVGSLTVMSSIIDLAGGVDLYDTNTTLTSTQKVDEHLVVNIEQVLLWNPDVIITKTETEKNTILNDTQWQSINAVKNGHVYAAPRWESLDGIQSIMGLMWTAEKLHPDKVTFDFNNETREFYSEFYLYDNITDEQIAETVT</sequence>
<dbReference type="Gene3D" id="1.20.58.2180">
    <property type="match status" value="1"/>
</dbReference>
<name>A0ABU2CYI0_9EURY</name>
<dbReference type="Proteomes" id="UP001246244">
    <property type="component" value="Unassembled WGS sequence"/>
</dbReference>
<evidence type="ECO:0000256" key="1">
    <source>
        <dbReference type="SAM" id="MobiDB-lite"/>
    </source>
</evidence>
<keyword evidence="4" id="KW-1185">Reference proteome</keyword>
<dbReference type="RefSeq" id="WP_310574783.1">
    <property type="nucleotide sequence ID" value="NZ_JAVKPK010000007.1"/>
</dbReference>
<dbReference type="PANTHER" id="PTHR30535">
    <property type="entry name" value="VITAMIN B12-BINDING PROTEIN"/>
    <property type="match status" value="1"/>
</dbReference>
<protein>
    <submittedName>
        <fullName evidence="3">ABC transporter substrate-binding protein</fullName>
    </submittedName>
</protein>
<dbReference type="InterPro" id="IPR002491">
    <property type="entry name" value="ABC_transptr_periplasmic_BD"/>
</dbReference>
<evidence type="ECO:0000313" key="4">
    <source>
        <dbReference type="Proteomes" id="UP001246244"/>
    </source>
</evidence>
<accession>A0ABU2CYI0</accession>
<feature type="domain" description="Fe/B12 periplasmic-binding" evidence="2">
    <location>
        <begin position="154"/>
        <end position="418"/>
    </location>
</feature>
<reference evidence="4" key="1">
    <citation type="submission" date="2023-07" db="EMBL/GenBank/DDBJ databases">
        <title>Whole-genome sequencing of a new Methanosarcina sp. Z-7115.</title>
        <authorList>
            <person name="Zhilina T.N."/>
            <person name="Merkel A.Y."/>
        </authorList>
    </citation>
    <scope>NUCLEOTIDE SEQUENCE [LARGE SCALE GENOMIC DNA]</scope>
    <source>
        <strain evidence="4">Z-7115</strain>
    </source>
</reference>
<organism evidence="3 4">
    <name type="scientific">Methanosarcina baikalica</name>
    <dbReference type="NCBI Taxonomy" id="3073890"/>
    <lineage>
        <taxon>Archaea</taxon>
        <taxon>Methanobacteriati</taxon>
        <taxon>Methanobacteriota</taxon>
        <taxon>Stenosarchaea group</taxon>
        <taxon>Methanomicrobia</taxon>
        <taxon>Methanosarcinales</taxon>
        <taxon>Methanosarcinaceae</taxon>
        <taxon>Methanosarcina</taxon>
    </lineage>
</organism>
<comment type="caution">
    <text evidence="3">The sequence shown here is derived from an EMBL/GenBank/DDBJ whole genome shotgun (WGS) entry which is preliminary data.</text>
</comment>
<dbReference type="Pfam" id="PF01497">
    <property type="entry name" value="Peripla_BP_2"/>
    <property type="match status" value="1"/>
</dbReference>
<dbReference type="EMBL" id="JAVKPK010000007">
    <property type="protein sequence ID" value="MDR7664757.1"/>
    <property type="molecule type" value="Genomic_DNA"/>
</dbReference>
<proteinExistence type="predicted"/>
<feature type="compositionally biased region" description="Basic and acidic residues" evidence="1">
    <location>
        <begin position="27"/>
        <end position="56"/>
    </location>
</feature>
<feature type="region of interest" description="Disordered" evidence="1">
    <location>
        <begin position="27"/>
        <end position="72"/>
    </location>
</feature>
<dbReference type="PROSITE" id="PS51257">
    <property type="entry name" value="PROKAR_LIPOPROTEIN"/>
    <property type="match status" value="1"/>
</dbReference>
<dbReference type="Gene3D" id="3.40.50.1980">
    <property type="entry name" value="Nitrogenase molybdenum iron protein domain"/>
    <property type="match status" value="2"/>
</dbReference>